<feature type="transmembrane region" description="Helical" evidence="1">
    <location>
        <begin position="75"/>
        <end position="96"/>
    </location>
</feature>
<evidence type="ECO:0008006" key="4">
    <source>
        <dbReference type="Google" id="ProtNLM"/>
    </source>
</evidence>
<keyword evidence="1" id="KW-0812">Transmembrane</keyword>
<accession>A0ABU2ZRE1</accession>
<keyword evidence="1" id="KW-0472">Membrane</keyword>
<proteinExistence type="predicted"/>
<organism evidence="2 3">
    <name type="scientific">Glaciecola petra</name>
    <dbReference type="NCBI Taxonomy" id="3075602"/>
    <lineage>
        <taxon>Bacteria</taxon>
        <taxon>Pseudomonadati</taxon>
        <taxon>Pseudomonadota</taxon>
        <taxon>Gammaproteobacteria</taxon>
        <taxon>Alteromonadales</taxon>
        <taxon>Alteromonadaceae</taxon>
        <taxon>Glaciecola</taxon>
    </lineage>
</organism>
<reference evidence="2 3" key="1">
    <citation type="submission" date="2023-09" db="EMBL/GenBank/DDBJ databases">
        <authorList>
            <person name="Rey-Velasco X."/>
        </authorList>
    </citation>
    <scope>NUCLEOTIDE SEQUENCE [LARGE SCALE GENOMIC DNA]</scope>
    <source>
        <strain evidence="2 3">P117</strain>
    </source>
</reference>
<dbReference type="Proteomes" id="UP001253545">
    <property type="component" value="Unassembled WGS sequence"/>
</dbReference>
<sequence>MSGKLEIEKYRPKLKMANLFSFATTHPGLLIFVVYATTAIAGFIYLITFYSYFALEVTIYLEITDILVAGIKDPMVMLMVLGAFSMALFVWIVAYVQAPLSAWLDNKFEKGFLRIIPLFVGVSGARSFWWMTFLVLAVYFYTFINIHSKNKAKLILDEKHDLVFIDAEATKGSTDEYSLLGTSMNYVFLYNHQAKRALVLPLESVNSIEPKTAVKELVETLPVDVELVN</sequence>
<keyword evidence="1" id="KW-1133">Transmembrane helix</keyword>
<comment type="caution">
    <text evidence="2">The sequence shown here is derived from an EMBL/GenBank/DDBJ whole genome shotgun (WGS) entry which is preliminary data.</text>
</comment>
<gene>
    <name evidence="2" type="ORF">RM552_09020</name>
</gene>
<evidence type="ECO:0000313" key="2">
    <source>
        <dbReference type="EMBL" id="MDT0594980.1"/>
    </source>
</evidence>
<protein>
    <recommendedName>
        <fullName evidence="4">YcxB-like protein domain-containing protein</fullName>
    </recommendedName>
</protein>
<keyword evidence="3" id="KW-1185">Reference proteome</keyword>
<name>A0ABU2ZRE1_9ALTE</name>
<evidence type="ECO:0000313" key="3">
    <source>
        <dbReference type="Proteomes" id="UP001253545"/>
    </source>
</evidence>
<dbReference type="RefSeq" id="WP_311368499.1">
    <property type="nucleotide sequence ID" value="NZ_JAVRHX010000002.1"/>
</dbReference>
<dbReference type="EMBL" id="JAVRHX010000002">
    <property type="protein sequence ID" value="MDT0594980.1"/>
    <property type="molecule type" value="Genomic_DNA"/>
</dbReference>
<feature type="transmembrane region" description="Helical" evidence="1">
    <location>
        <begin position="127"/>
        <end position="144"/>
    </location>
</feature>
<evidence type="ECO:0000256" key="1">
    <source>
        <dbReference type="SAM" id="Phobius"/>
    </source>
</evidence>